<organism evidence="3 4">
    <name type="scientific">Lacipirellula parvula</name>
    <dbReference type="NCBI Taxonomy" id="2650471"/>
    <lineage>
        <taxon>Bacteria</taxon>
        <taxon>Pseudomonadati</taxon>
        <taxon>Planctomycetota</taxon>
        <taxon>Planctomycetia</taxon>
        <taxon>Pirellulales</taxon>
        <taxon>Lacipirellulaceae</taxon>
        <taxon>Lacipirellula</taxon>
    </lineage>
</organism>
<dbReference type="KEGG" id="lpav:PLANPX_1857"/>
<keyword evidence="4" id="KW-1185">Reference proteome</keyword>
<reference evidence="4" key="1">
    <citation type="submission" date="2019-10" db="EMBL/GenBank/DDBJ databases">
        <title>Lacipirellula parvula gen. nov., sp. nov., representing a lineage of planctomycetes widespread in freshwater anoxic habitats, and description of the family Lacipirellulaceae.</title>
        <authorList>
            <person name="Dedysh S.N."/>
            <person name="Kulichevskaya I.S."/>
            <person name="Beletsky A.V."/>
            <person name="Rakitin A.L."/>
            <person name="Mardanov A.V."/>
            <person name="Ivanova A.A."/>
            <person name="Saltykova V.X."/>
            <person name="Rijpstra W.I.C."/>
            <person name="Sinninghe Damste J.S."/>
            <person name="Ravin N.V."/>
        </authorList>
    </citation>
    <scope>NUCLEOTIDE SEQUENCE [LARGE SCALE GENOMIC DNA]</scope>
    <source>
        <strain evidence="4">PX69</strain>
    </source>
</reference>
<feature type="transmembrane region" description="Helical" evidence="1">
    <location>
        <begin position="73"/>
        <end position="89"/>
    </location>
</feature>
<gene>
    <name evidence="3" type="ORF">PLANPX_1857</name>
</gene>
<sequence>MSEFPIPWRLNFTIAAVQVTVAFAIFRLAAFATQWWQLALLALSFALIGNSIYAMMHEAEHGIFCPSRRLNDGMGTFLALFFPASFHLLRQGHLGHHLRNRSDDEAFDFYFEGETPLWKWLQLYGILSGFFWLTIVFSNVIVVLIPSVLKRRFFEFDRPSAAFMDSLNRSVLRRIRCEGGAAIAFHAAIVWGFGIPVLSYLCVYVGFGVTWSAMQYVHHFGTERDVVNGSRNLWIWKPIDWMWLHHNWHHTHHQRPTVSWYYLPRLSREQGATREFLIWHYLRMWRGPRQATERVENRYAGRVIR</sequence>
<proteinExistence type="predicted"/>
<dbReference type="EMBL" id="AP021861">
    <property type="protein sequence ID" value="BBO32245.1"/>
    <property type="molecule type" value="Genomic_DNA"/>
</dbReference>
<evidence type="ECO:0000313" key="4">
    <source>
        <dbReference type="Proteomes" id="UP000326837"/>
    </source>
</evidence>
<name>A0A5K7X794_9BACT</name>
<keyword evidence="1" id="KW-0472">Membrane</keyword>
<keyword evidence="1" id="KW-1133">Transmembrane helix</keyword>
<evidence type="ECO:0000313" key="3">
    <source>
        <dbReference type="EMBL" id="BBO32245.1"/>
    </source>
</evidence>
<dbReference type="Pfam" id="PF00487">
    <property type="entry name" value="FA_desaturase"/>
    <property type="match status" value="1"/>
</dbReference>
<dbReference type="GO" id="GO:0006629">
    <property type="term" value="P:lipid metabolic process"/>
    <property type="evidence" value="ECO:0007669"/>
    <property type="project" value="InterPro"/>
</dbReference>
<protein>
    <recommendedName>
        <fullName evidence="2">Fatty acid desaturase domain-containing protein</fullName>
    </recommendedName>
</protein>
<evidence type="ECO:0000259" key="2">
    <source>
        <dbReference type="Pfam" id="PF00487"/>
    </source>
</evidence>
<evidence type="ECO:0000256" key="1">
    <source>
        <dbReference type="SAM" id="Phobius"/>
    </source>
</evidence>
<feature type="transmembrane region" description="Helical" evidence="1">
    <location>
        <begin position="12"/>
        <end position="29"/>
    </location>
</feature>
<accession>A0A5K7X794</accession>
<dbReference type="AlphaFoldDB" id="A0A5K7X794"/>
<dbReference type="InterPro" id="IPR005804">
    <property type="entry name" value="FA_desaturase_dom"/>
</dbReference>
<feature type="domain" description="Fatty acid desaturase" evidence="2">
    <location>
        <begin position="35"/>
        <end position="282"/>
    </location>
</feature>
<keyword evidence="1" id="KW-0812">Transmembrane</keyword>
<feature type="transmembrane region" description="Helical" evidence="1">
    <location>
        <begin position="183"/>
        <end position="207"/>
    </location>
</feature>
<dbReference type="Proteomes" id="UP000326837">
    <property type="component" value="Chromosome"/>
</dbReference>
<feature type="transmembrane region" description="Helical" evidence="1">
    <location>
        <begin position="123"/>
        <end position="149"/>
    </location>
</feature>
<feature type="transmembrane region" description="Helical" evidence="1">
    <location>
        <begin position="35"/>
        <end position="53"/>
    </location>
</feature>
<dbReference type="RefSeq" id="WP_152098243.1">
    <property type="nucleotide sequence ID" value="NZ_AP021861.1"/>
</dbReference>